<proteinExistence type="predicted"/>
<dbReference type="Pfam" id="PF13478">
    <property type="entry name" value="XdhC_C"/>
    <property type="match status" value="1"/>
</dbReference>
<dbReference type="PANTHER" id="PTHR30388">
    <property type="entry name" value="ALDEHYDE OXIDOREDUCTASE MOLYBDENUM COFACTOR ASSEMBLY PROTEIN"/>
    <property type="match status" value="1"/>
</dbReference>
<dbReference type="EMBL" id="FNDD01000020">
    <property type="protein sequence ID" value="SDH57856.1"/>
    <property type="molecule type" value="Genomic_DNA"/>
</dbReference>
<evidence type="ECO:0000259" key="1">
    <source>
        <dbReference type="Pfam" id="PF02625"/>
    </source>
</evidence>
<feature type="domain" description="XdhC Rossmann" evidence="2">
    <location>
        <begin position="168"/>
        <end position="314"/>
    </location>
</feature>
<accession>A0A1G8DJM1</accession>
<protein>
    <submittedName>
        <fullName evidence="3">Xanthine dehydrogenase accessory factor</fullName>
    </submittedName>
</protein>
<dbReference type="RefSeq" id="WP_093276019.1">
    <property type="nucleotide sequence ID" value="NZ_FNDD01000020.1"/>
</dbReference>
<keyword evidence="4" id="KW-1185">Reference proteome</keyword>
<reference evidence="3 4" key="1">
    <citation type="submission" date="2016-10" db="EMBL/GenBank/DDBJ databases">
        <authorList>
            <person name="de Groot N.N."/>
        </authorList>
    </citation>
    <scope>NUCLEOTIDE SEQUENCE [LARGE SCALE GENOMIC DNA]</scope>
    <source>
        <strain evidence="3 4">CGMCC 1.10228</strain>
    </source>
</reference>
<feature type="domain" description="XdhC- CoxI" evidence="1">
    <location>
        <begin position="15"/>
        <end position="69"/>
    </location>
</feature>
<dbReference type="OrthoDB" id="9815497at2"/>
<name>A0A1G8DJM1_9VIBR</name>
<dbReference type="AlphaFoldDB" id="A0A1G8DJM1"/>
<dbReference type="PANTHER" id="PTHR30388:SF4">
    <property type="entry name" value="MOLYBDENUM COFACTOR INSERTION CHAPERONE PAOD"/>
    <property type="match status" value="1"/>
</dbReference>
<sequence length="326" mass="35131">MQHLDLQVVEKTLAWLTHGQTVWLCTVLSTFGSSPREPGAMMAALADGTHIGSLSGGCIEEHFLARLVDHHYQKPCEIIRYGAGSEHPKVELPCGGQLEVLVEKLEPSTHSLAHIDTLHKILVGHEPALRVIDLQRGAHHFAHDSGLGPKVQLAATTIQVRIGPAARLIIAGVSSITPFCADFASTLGYEVIICDADEHALESLVLNAAQNVRLEAMFPGKYLQQAGNVHANTAVVAMTHDPRVDDFAMLEAIDTPAFYLGVMGSKLTSKKRATRLVEIGGLSAEQVARIQMPIGLNLGSKTPAEIALAIVADILRVQRGIKRIEL</sequence>
<gene>
    <name evidence="3" type="ORF">SAMN04488136_12028</name>
</gene>
<dbReference type="InterPro" id="IPR003777">
    <property type="entry name" value="XdhC_CoxI"/>
</dbReference>
<dbReference type="InterPro" id="IPR052698">
    <property type="entry name" value="MoCofactor_Util/Proc"/>
</dbReference>
<evidence type="ECO:0000313" key="4">
    <source>
        <dbReference type="Proteomes" id="UP000198854"/>
    </source>
</evidence>
<dbReference type="STRING" id="861298.SAMN04488136_12028"/>
<dbReference type="Pfam" id="PF02625">
    <property type="entry name" value="XdhC_CoxI"/>
    <property type="match status" value="1"/>
</dbReference>
<evidence type="ECO:0000313" key="3">
    <source>
        <dbReference type="EMBL" id="SDH57856.1"/>
    </source>
</evidence>
<dbReference type="Gene3D" id="3.40.50.720">
    <property type="entry name" value="NAD(P)-binding Rossmann-like Domain"/>
    <property type="match status" value="1"/>
</dbReference>
<dbReference type="InterPro" id="IPR027051">
    <property type="entry name" value="XdhC_Rossmann_dom"/>
</dbReference>
<evidence type="ECO:0000259" key="2">
    <source>
        <dbReference type="Pfam" id="PF13478"/>
    </source>
</evidence>
<organism evidence="3 4">
    <name type="scientific">Vibrio xiamenensis</name>
    <dbReference type="NCBI Taxonomy" id="861298"/>
    <lineage>
        <taxon>Bacteria</taxon>
        <taxon>Pseudomonadati</taxon>
        <taxon>Pseudomonadota</taxon>
        <taxon>Gammaproteobacteria</taxon>
        <taxon>Vibrionales</taxon>
        <taxon>Vibrionaceae</taxon>
        <taxon>Vibrio</taxon>
    </lineage>
</organism>
<dbReference type="Proteomes" id="UP000198854">
    <property type="component" value="Unassembled WGS sequence"/>
</dbReference>